<name>A0A2K1KT35_PHYPA</name>
<organism evidence="2">
    <name type="scientific">Physcomitrium patens</name>
    <name type="common">Spreading-leaved earth moss</name>
    <name type="synonym">Physcomitrella patens</name>
    <dbReference type="NCBI Taxonomy" id="3218"/>
    <lineage>
        <taxon>Eukaryota</taxon>
        <taxon>Viridiplantae</taxon>
        <taxon>Streptophyta</taxon>
        <taxon>Embryophyta</taxon>
        <taxon>Bryophyta</taxon>
        <taxon>Bryophytina</taxon>
        <taxon>Bryopsida</taxon>
        <taxon>Funariidae</taxon>
        <taxon>Funariales</taxon>
        <taxon>Funariaceae</taxon>
        <taxon>Physcomitrium</taxon>
    </lineage>
</organism>
<evidence type="ECO:0000313" key="4">
    <source>
        <dbReference type="Proteomes" id="UP000006727"/>
    </source>
</evidence>
<gene>
    <name evidence="2" type="ORF">PHYPA_003936</name>
</gene>
<protein>
    <recommendedName>
        <fullName evidence="1">Reverse transcriptase Ty1/copia-type domain-containing protein</fullName>
    </recommendedName>
</protein>
<dbReference type="Gramene" id="Pp3c3_2970V3.1">
    <property type="protein sequence ID" value="Pp3c3_2970V3.1"/>
    <property type="gene ID" value="Pp3c3_2970"/>
</dbReference>
<reference evidence="3" key="3">
    <citation type="submission" date="2020-12" db="UniProtKB">
        <authorList>
            <consortium name="EnsemblPlants"/>
        </authorList>
    </citation>
    <scope>IDENTIFICATION</scope>
</reference>
<accession>A0A2K1KT35</accession>
<dbReference type="Proteomes" id="UP000006727">
    <property type="component" value="Chromosome 3"/>
</dbReference>
<dbReference type="EMBL" id="ABEU02000003">
    <property type="protein sequence ID" value="PNR56943.1"/>
    <property type="molecule type" value="Genomic_DNA"/>
</dbReference>
<reference evidence="2 4" key="1">
    <citation type="journal article" date="2008" name="Science">
        <title>The Physcomitrella genome reveals evolutionary insights into the conquest of land by plants.</title>
        <authorList>
            <person name="Rensing S."/>
            <person name="Lang D."/>
            <person name="Zimmer A."/>
            <person name="Terry A."/>
            <person name="Salamov A."/>
            <person name="Shapiro H."/>
            <person name="Nishiyama T."/>
            <person name="Perroud P.-F."/>
            <person name="Lindquist E."/>
            <person name="Kamisugi Y."/>
            <person name="Tanahashi T."/>
            <person name="Sakakibara K."/>
            <person name="Fujita T."/>
            <person name="Oishi K."/>
            <person name="Shin-I T."/>
            <person name="Kuroki Y."/>
            <person name="Toyoda A."/>
            <person name="Suzuki Y."/>
            <person name="Hashimoto A."/>
            <person name="Yamaguchi K."/>
            <person name="Sugano A."/>
            <person name="Kohara Y."/>
            <person name="Fujiyama A."/>
            <person name="Anterola A."/>
            <person name="Aoki S."/>
            <person name="Ashton N."/>
            <person name="Barbazuk W.B."/>
            <person name="Barker E."/>
            <person name="Bennetzen J."/>
            <person name="Bezanilla M."/>
            <person name="Blankenship R."/>
            <person name="Cho S.H."/>
            <person name="Dutcher S."/>
            <person name="Estelle M."/>
            <person name="Fawcett J.A."/>
            <person name="Gundlach H."/>
            <person name="Hanada K."/>
            <person name="Heyl A."/>
            <person name="Hicks K.A."/>
            <person name="Hugh J."/>
            <person name="Lohr M."/>
            <person name="Mayer K."/>
            <person name="Melkozernov A."/>
            <person name="Murata T."/>
            <person name="Nelson D."/>
            <person name="Pils B."/>
            <person name="Prigge M."/>
            <person name="Reiss B."/>
            <person name="Renner T."/>
            <person name="Rombauts S."/>
            <person name="Rushton P."/>
            <person name="Sanderfoot A."/>
            <person name="Schween G."/>
            <person name="Shiu S.-H."/>
            <person name="Stueber K."/>
            <person name="Theodoulou F.L."/>
            <person name="Tu H."/>
            <person name="Van de Peer Y."/>
            <person name="Verrier P.J."/>
            <person name="Waters E."/>
            <person name="Wood A."/>
            <person name="Yang L."/>
            <person name="Cove D."/>
            <person name="Cuming A."/>
            <person name="Hasebe M."/>
            <person name="Lucas S."/>
            <person name="Mishler D.B."/>
            <person name="Reski R."/>
            <person name="Grigoriev I."/>
            <person name="Quatrano R.S."/>
            <person name="Boore J.L."/>
        </authorList>
    </citation>
    <scope>NUCLEOTIDE SEQUENCE [LARGE SCALE GENOMIC DNA]</scope>
    <source>
        <strain evidence="3 4">cv. Gransden 2004</strain>
    </source>
</reference>
<dbReference type="InterPro" id="IPR013103">
    <property type="entry name" value="RVT_2"/>
</dbReference>
<evidence type="ECO:0000259" key="1">
    <source>
        <dbReference type="Pfam" id="PF07727"/>
    </source>
</evidence>
<dbReference type="AlphaFoldDB" id="A0A2K1KT35"/>
<keyword evidence="4" id="KW-1185">Reference proteome</keyword>
<reference evidence="2 4" key="2">
    <citation type="journal article" date="2018" name="Plant J.">
        <title>The Physcomitrella patens chromosome-scale assembly reveals moss genome structure and evolution.</title>
        <authorList>
            <person name="Lang D."/>
            <person name="Ullrich K.K."/>
            <person name="Murat F."/>
            <person name="Fuchs J."/>
            <person name="Jenkins J."/>
            <person name="Haas F.B."/>
            <person name="Piednoel M."/>
            <person name="Gundlach H."/>
            <person name="Van Bel M."/>
            <person name="Meyberg R."/>
            <person name="Vives C."/>
            <person name="Morata J."/>
            <person name="Symeonidi A."/>
            <person name="Hiss M."/>
            <person name="Muchero W."/>
            <person name="Kamisugi Y."/>
            <person name="Saleh O."/>
            <person name="Blanc G."/>
            <person name="Decker E.L."/>
            <person name="van Gessel N."/>
            <person name="Grimwood J."/>
            <person name="Hayes R.D."/>
            <person name="Graham S.W."/>
            <person name="Gunter L.E."/>
            <person name="McDaniel S.F."/>
            <person name="Hoernstein S.N.W."/>
            <person name="Larsson A."/>
            <person name="Li F.W."/>
            <person name="Perroud P.F."/>
            <person name="Phillips J."/>
            <person name="Ranjan P."/>
            <person name="Rokshar D.S."/>
            <person name="Rothfels C.J."/>
            <person name="Schneider L."/>
            <person name="Shu S."/>
            <person name="Stevenson D.W."/>
            <person name="Thummler F."/>
            <person name="Tillich M."/>
            <person name="Villarreal Aguilar J.C."/>
            <person name="Widiez T."/>
            <person name="Wong G.K."/>
            <person name="Wymore A."/>
            <person name="Zhang Y."/>
            <person name="Zimmer A.D."/>
            <person name="Quatrano R.S."/>
            <person name="Mayer K.F.X."/>
            <person name="Goodstein D."/>
            <person name="Casacuberta J.M."/>
            <person name="Vandepoele K."/>
            <person name="Reski R."/>
            <person name="Cuming A.C."/>
            <person name="Tuskan G.A."/>
            <person name="Maumus F."/>
            <person name="Salse J."/>
            <person name="Schmutz J."/>
            <person name="Rensing S.A."/>
        </authorList>
    </citation>
    <scope>NUCLEOTIDE SEQUENCE [LARGE SCALE GENOMIC DNA]</scope>
    <source>
        <strain evidence="3 4">cv. Gransden 2004</strain>
    </source>
</reference>
<dbReference type="InParanoid" id="A0A2K1KT35"/>
<evidence type="ECO:0000313" key="3">
    <source>
        <dbReference type="EnsemblPlants" id="Pp3c3_2970V3.1"/>
    </source>
</evidence>
<dbReference type="EnsemblPlants" id="Pp3c3_2970V3.1">
    <property type="protein sequence ID" value="Pp3c3_2970V3.1"/>
    <property type="gene ID" value="Pp3c3_2970"/>
</dbReference>
<feature type="domain" description="Reverse transcriptase Ty1/copia-type" evidence="1">
    <location>
        <begin position="2"/>
        <end position="101"/>
    </location>
</feature>
<proteinExistence type="predicted"/>
<evidence type="ECO:0000313" key="2">
    <source>
        <dbReference type="EMBL" id="PNR56943.1"/>
    </source>
</evidence>
<sequence length="121" mass="14530">MHSTFFNNNLIEIIYMEVLDGFSDSTTNYKVCHLENLIYGFKQALQVWFEKIKNLINNYGLFQTKANYSLYYLQDLEEGITLLIFCMDNFFFISLNFGLIELNIFYEINHRPILMEFIYLD</sequence>
<dbReference type="Pfam" id="PF07727">
    <property type="entry name" value="RVT_2"/>
    <property type="match status" value="1"/>
</dbReference>